<keyword evidence="3" id="KW-1185">Reference proteome</keyword>
<feature type="compositionally biased region" description="Basic and acidic residues" evidence="1">
    <location>
        <begin position="19"/>
        <end position="32"/>
    </location>
</feature>
<evidence type="ECO:0000256" key="1">
    <source>
        <dbReference type="SAM" id="MobiDB-lite"/>
    </source>
</evidence>
<dbReference type="GeneID" id="54474448"/>
<sequence length="239" mass="27637">MRSPKSELRVRFASLTDPDRRQGRVFDKEEIASSRIPATQGNADEKPSEQSIPTWDPETTVEATRLFRHIVWIEEAHPGRRITVDVHECEAISPRTTVVKVPAWSLEADDKWFRQKVQPRRHTGRRKPGMTTRKPVTENERHGDACVVQLYNPSKSEVRHFQRWHDRSDDKRGSGSLAFERPLPRTFSLIMRVSKCRAETKGPDEVFRIASDRHRTNLGSWYLEIAVWGSRGNAETTKD</sequence>
<feature type="compositionally biased region" description="Basic residues" evidence="1">
    <location>
        <begin position="117"/>
        <end position="128"/>
    </location>
</feature>
<dbReference type="RefSeq" id="XP_033589439.1">
    <property type="nucleotide sequence ID" value="XM_033733446.1"/>
</dbReference>
<evidence type="ECO:0000313" key="3">
    <source>
        <dbReference type="Proteomes" id="UP000799767"/>
    </source>
</evidence>
<dbReference type="AlphaFoldDB" id="A0A6A6PRZ0"/>
<name>A0A6A6PRZ0_9PEZI</name>
<reference evidence="2" key="1">
    <citation type="journal article" date="2020" name="Stud. Mycol.">
        <title>101 Dothideomycetes genomes: a test case for predicting lifestyles and emergence of pathogens.</title>
        <authorList>
            <person name="Haridas S."/>
            <person name="Albert R."/>
            <person name="Binder M."/>
            <person name="Bloem J."/>
            <person name="Labutti K."/>
            <person name="Salamov A."/>
            <person name="Andreopoulos B."/>
            <person name="Baker S."/>
            <person name="Barry K."/>
            <person name="Bills G."/>
            <person name="Bluhm B."/>
            <person name="Cannon C."/>
            <person name="Castanera R."/>
            <person name="Culley D."/>
            <person name="Daum C."/>
            <person name="Ezra D."/>
            <person name="Gonzalez J."/>
            <person name="Henrissat B."/>
            <person name="Kuo A."/>
            <person name="Liang C."/>
            <person name="Lipzen A."/>
            <person name="Lutzoni F."/>
            <person name="Magnuson J."/>
            <person name="Mondo S."/>
            <person name="Nolan M."/>
            <person name="Ohm R."/>
            <person name="Pangilinan J."/>
            <person name="Park H.-J."/>
            <person name="Ramirez L."/>
            <person name="Alfaro M."/>
            <person name="Sun H."/>
            <person name="Tritt A."/>
            <person name="Yoshinaga Y."/>
            <person name="Zwiers L.-H."/>
            <person name="Turgeon B."/>
            <person name="Goodwin S."/>
            <person name="Spatafora J."/>
            <person name="Crous P."/>
            <person name="Grigoriev I."/>
        </authorList>
    </citation>
    <scope>NUCLEOTIDE SEQUENCE</scope>
    <source>
        <strain evidence="2">CBS 113389</strain>
    </source>
</reference>
<protein>
    <submittedName>
        <fullName evidence="2">Uncharacterized protein</fullName>
    </submittedName>
</protein>
<organism evidence="2 3">
    <name type="scientific">Neohortaea acidophila</name>
    <dbReference type="NCBI Taxonomy" id="245834"/>
    <lineage>
        <taxon>Eukaryota</taxon>
        <taxon>Fungi</taxon>
        <taxon>Dikarya</taxon>
        <taxon>Ascomycota</taxon>
        <taxon>Pezizomycotina</taxon>
        <taxon>Dothideomycetes</taxon>
        <taxon>Dothideomycetidae</taxon>
        <taxon>Mycosphaerellales</taxon>
        <taxon>Teratosphaeriaceae</taxon>
        <taxon>Neohortaea</taxon>
    </lineage>
</organism>
<gene>
    <name evidence="2" type="ORF">BDY17DRAFT_296394</name>
</gene>
<feature type="region of interest" description="Disordered" evidence="1">
    <location>
        <begin position="19"/>
        <end position="55"/>
    </location>
</feature>
<proteinExistence type="predicted"/>
<dbReference type="Proteomes" id="UP000799767">
    <property type="component" value="Unassembled WGS sequence"/>
</dbReference>
<accession>A0A6A6PRZ0</accession>
<feature type="region of interest" description="Disordered" evidence="1">
    <location>
        <begin position="117"/>
        <end position="138"/>
    </location>
</feature>
<evidence type="ECO:0000313" key="2">
    <source>
        <dbReference type="EMBL" id="KAF2482869.1"/>
    </source>
</evidence>
<dbReference type="EMBL" id="MU001635">
    <property type="protein sequence ID" value="KAF2482869.1"/>
    <property type="molecule type" value="Genomic_DNA"/>
</dbReference>